<organism evidence="5 6">
    <name type="scientific">Aquibacillus rhizosphaerae</name>
    <dbReference type="NCBI Taxonomy" id="3051431"/>
    <lineage>
        <taxon>Bacteria</taxon>
        <taxon>Bacillati</taxon>
        <taxon>Bacillota</taxon>
        <taxon>Bacilli</taxon>
        <taxon>Bacillales</taxon>
        <taxon>Bacillaceae</taxon>
        <taxon>Aquibacillus</taxon>
    </lineage>
</organism>
<dbReference type="Proteomes" id="UP001235343">
    <property type="component" value="Unassembled WGS sequence"/>
</dbReference>
<protein>
    <recommendedName>
        <fullName evidence="3">Putative 2-succinyl-6-hydroxy-2,4-cyclohexadiene-1-carboxylate synthase</fullName>
        <shortName evidence="3">SHCHC synthase</shortName>
        <ecNumber evidence="3">4.2.99.20</ecNumber>
    </recommendedName>
</protein>
<dbReference type="GO" id="GO:0070205">
    <property type="term" value="F:2-succinyl-6-hydroxy-2,4-cyclohexadiene-1-carboxylate synthase activity"/>
    <property type="evidence" value="ECO:0007669"/>
    <property type="project" value="UniProtKB-EC"/>
</dbReference>
<gene>
    <name evidence="3 5" type="primary">menH</name>
    <name evidence="5" type="ORF">QQS35_19160</name>
</gene>
<reference evidence="5 6" key="1">
    <citation type="submission" date="2023-06" db="EMBL/GenBank/DDBJ databases">
        <title>Aquibacillus rhizosphaerae LR5S19.</title>
        <authorList>
            <person name="Sun J.-Q."/>
        </authorList>
    </citation>
    <scope>NUCLEOTIDE SEQUENCE [LARGE SCALE GENOMIC DNA]</scope>
    <source>
        <strain evidence="5 6">LR5S19</strain>
    </source>
</reference>
<dbReference type="RefSeq" id="WP_285933850.1">
    <property type="nucleotide sequence ID" value="NZ_JASTZU010000059.1"/>
</dbReference>
<dbReference type="EMBL" id="JASTZU010000059">
    <property type="protein sequence ID" value="MDL4842558.1"/>
    <property type="molecule type" value="Genomic_DNA"/>
</dbReference>
<evidence type="ECO:0000256" key="2">
    <source>
        <dbReference type="ARBA" id="ARBA00023239"/>
    </source>
</evidence>
<comment type="subunit">
    <text evidence="3">Monomer.</text>
</comment>
<dbReference type="Pfam" id="PF00561">
    <property type="entry name" value="Abhydrolase_1"/>
    <property type="match status" value="1"/>
</dbReference>
<keyword evidence="1 3" id="KW-0474">Menaquinone biosynthesis</keyword>
<dbReference type="PRINTS" id="PR00111">
    <property type="entry name" value="ABHYDROLASE"/>
</dbReference>
<sequence>MYYTLNDKEYWVQDQGSGTPVVLLHGFTGSSRVWDELVVNWKSKYRTISLDLPGHGKSKVNTPISMEGFCKDITELLEKLSIPKAIFVGYSMGGRVALSFAMLYPNKVHSLVLESASPGLHQSHEQVARQAKDELLAKMLENEGLSTFIDYWTTIPLFESQKRLPKQKQLAIRSERINQTETGLASSLRGMGTGNQPSWWDQLAGLTIDVLLIVGELDEKFVKIAKEMDEIFKYSQLQLVADAGHAVHVEQTQKFVTIVSDFIDKKEQDNEWRT</sequence>
<dbReference type="InterPro" id="IPR022485">
    <property type="entry name" value="SHCHC_synthase_MenH"/>
</dbReference>
<keyword evidence="6" id="KW-1185">Reference proteome</keyword>
<proteinExistence type="inferred from homology"/>
<keyword evidence="2 3" id="KW-0456">Lyase</keyword>
<dbReference type="PANTHER" id="PTHR42916:SF1">
    <property type="entry name" value="PROTEIN PHYLLO, CHLOROPLASTIC"/>
    <property type="match status" value="1"/>
</dbReference>
<evidence type="ECO:0000256" key="3">
    <source>
        <dbReference type="HAMAP-Rule" id="MF_01660"/>
    </source>
</evidence>
<dbReference type="InterPro" id="IPR000073">
    <property type="entry name" value="AB_hydrolase_1"/>
</dbReference>
<comment type="function">
    <text evidence="3">Catalyzes a proton abstraction reaction that results in 2,5-elimination of pyruvate from 2-succinyl-5-enolpyruvyl-6-hydroxy-3-cyclohexene-1-carboxylate (SEPHCHC) and the formation of 2-succinyl-6-hydroxy-2,4-cyclohexadiene-1-carboxylate (SHCHC).</text>
</comment>
<dbReference type="HAMAP" id="MF_01660">
    <property type="entry name" value="MenH"/>
    <property type="match status" value="1"/>
</dbReference>
<comment type="similarity">
    <text evidence="3">Belongs to the AB hydrolase superfamily. MenH family.</text>
</comment>
<evidence type="ECO:0000256" key="1">
    <source>
        <dbReference type="ARBA" id="ARBA00022428"/>
    </source>
</evidence>
<comment type="pathway">
    <text evidence="3">Quinol/quinone metabolism; menaquinone biosynthesis.</text>
</comment>
<dbReference type="NCBIfam" id="TIGR03695">
    <property type="entry name" value="menH_SHCHC"/>
    <property type="match status" value="1"/>
</dbReference>
<comment type="pathway">
    <text evidence="3">Quinol/quinone metabolism; 1,4-dihydroxy-2-naphthoate biosynthesis; 1,4-dihydroxy-2-naphthoate from chorismate: step 3/7.</text>
</comment>
<comment type="caution">
    <text evidence="5">The sequence shown here is derived from an EMBL/GenBank/DDBJ whole genome shotgun (WGS) entry which is preliminary data.</text>
</comment>
<evidence type="ECO:0000313" key="6">
    <source>
        <dbReference type="Proteomes" id="UP001235343"/>
    </source>
</evidence>
<name>A0ABT7L9M6_9BACI</name>
<comment type="catalytic activity">
    <reaction evidence="3">
        <text>5-enolpyruvoyl-6-hydroxy-2-succinyl-cyclohex-3-ene-1-carboxylate = (1R,6R)-6-hydroxy-2-succinyl-cyclohexa-2,4-diene-1-carboxylate + pyruvate</text>
        <dbReference type="Rhea" id="RHEA:25597"/>
        <dbReference type="ChEBI" id="CHEBI:15361"/>
        <dbReference type="ChEBI" id="CHEBI:58689"/>
        <dbReference type="ChEBI" id="CHEBI:58818"/>
        <dbReference type="EC" id="4.2.99.20"/>
    </reaction>
</comment>
<feature type="domain" description="AB hydrolase-1" evidence="4">
    <location>
        <begin position="20"/>
        <end position="250"/>
    </location>
</feature>
<dbReference type="EC" id="4.2.99.20" evidence="3"/>
<evidence type="ECO:0000313" key="5">
    <source>
        <dbReference type="EMBL" id="MDL4842558.1"/>
    </source>
</evidence>
<dbReference type="PANTHER" id="PTHR42916">
    <property type="entry name" value="2-SUCCINYL-5-ENOLPYRUVYL-6-HYDROXY-3-CYCLOHEXENE-1-CARBOXYLATE SYNTHASE"/>
    <property type="match status" value="1"/>
</dbReference>
<dbReference type="Gene3D" id="3.40.50.1820">
    <property type="entry name" value="alpha/beta hydrolase"/>
    <property type="match status" value="1"/>
</dbReference>
<accession>A0ABT7L9M6</accession>
<dbReference type="SUPFAM" id="SSF53474">
    <property type="entry name" value="alpha/beta-Hydrolases"/>
    <property type="match status" value="1"/>
</dbReference>
<evidence type="ECO:0000259" key="4">
    <source>
        <dbReference type="Pfam" id="PF00561"/>
    </source>
</evidence>
<dbReference type="InterPro" id="IPR029058">
    <property type="entry name" value="AB_hydrolase_fold"/>
</dbReference>